<accession>A0A843U1G9</accession>
<evidence type="ECO:0000256" key="1">
    <source>
        <dbReference type="SAM" id="MobiDB-lite"/>
    </source>
</evidence>
<feature type="compositionally biased region" description="Low complexity" evidence="1">
    <location>
        <begin position="8"/>
        <end position="22"/>
    </location>
</feature>
<feature type="compositionally biased region" description="Polar residues" evidence="1">
    <location>
        <begin position="123"/>
        <end position="132"/>
    </location>
</feature>
<evidence type="ECO:0000313" key="3">
    <source>
        <dbReference type="Proteomes" id="UP000652761"/>
    </source>
</evidence>
<keyword evidence="3" id="KW-1185">Reference proteome</keyword>
<comment type="caution">
    <text evidence="2">The sequence shown here is derived from an EMBL/GenBank/DDBJ whole genome shotgun (WGS) entry which is preliminary data.</text>
</comment>
<dbReference type="EMBL" id="NMUH01000428">
    <property type="protein sequence ID" value="MQL79002.1"/>
    <property type="molecule type" value="Genomic_DNA"/>
</dbReference>
<evidence type="ECO:0000313" key="2">
    <source>
        <dbReference type="EMBL" id="MQL79002.1"/>
    </source>
</evidence>
<feature type="compositionally biased region" description="Low complexity" evidence="1">
    <location>
        <begin position="36"/>
        <end position="45"/>
    </location>
</feature>
<feature type="region of interest" description="Disordered" evidence="1">
    <location>
        <begin position="1"/>
        <end position="101"/>
    </location>
</feature>
<proteinExistence type="predicted"/>
<name>A0A843U1G9_COLES</name>
<feature type="compositionally biased region" description="Polar residues" evidence="1">
    <location>
        <begin position="143"/>
        <end position="160"/>
    </location>
</feature>
<organism evidence="2 3">
    <name type="scientific">Colocasia esculenta</name>
    <name type="common">Wild taro</name>
    <name type="synonym">Arum esculentum</name>
    <dbReference type="NCBI Taxonomy" id="4460"/>
    <lineage>
        <taxon>Eukaryota</taxon>
        <taxon>Viridiplantae</taxon>
        <taxon>Streptophyta</taxon>
        <taxon>Embryophyta</taxon>
        <taxon>Tracheophyta</taxon>
        <taxon>Spermatophyta</taxon>
        <taxon>Magnoliopsida</taxon>
        <taxon>Liliopsida</taxon>
        <taxon>Araceae</taxon>
        <taxon>Aroideae</taxon>
        <taxon>Colocasieae</taxon>
        <taxon>Colocasia</taxon>
    </lineage>
</organism>
<feature type="compositionally biased region" description="Polar residues" evidence="1">
    <location>
        <begin position="67"/>
        <end position="78"/>
    </location>
</feature>
<protein>
    <submittedName>
        <fullName evidence="2">Uncharacterized protein</fullName>
    </submittedName>
</protein>
<dbReference type="OrthoDB" id="1733797at2759"/>
<reference evidence="2" key="1">
    <citation type="submission" date="2017-07" db="EMBL/GenBank/DDBJ databases">
        <title>Taro Niue Genome Assembly and Annotation.</title>
        <authorList>
            <person name="Atibalentja N."/>
            <person name="Keating K."/>
            <person name="Fields C.J."/>
        </authorList>
    </citation>
    <scope>NUCLEOTIDE SEQUENCE</scope>
    <source>
        <strain evidence="2">Niue_2</strain>
        <tissue evidence="2">Leaf</tissue>
    </source>
</reference>
<feature type="compositionally biased region" description="Basic and acidic residues" evidence="1">
    <location>
        <begin position="92"/>
        <end position="101"/>
    </location>
</feature>
<sequence>MEGKNKKQSGSSSSPPKTTSSSLVADLFGGKNAPNPSSSSFFHSVFPPPPTVMGRESSRSDIFSSSWKQDGQSQTWNAQGVAADGMGQGSGNRERSSAYQHEKIDPCSFSSSLYYGGQDICTNTSSSHNNGYNYKKDGEDDTNNPNAVSRGNWWQGSLYY</sequence>
<dbReference type="PANTHER" id="PTHR33738">
    <property type="entry name" value="EMB|CAB82975.1"/>
    <property type="match status" value="1"/>
</dbReference>
<dbReference type="AlphaFoldDB" id="A0A843U1G9"/>
<dbReference type="Proteomes" id="UP000652761">
    <property type="component" value="Unassembled WGS sequence"/>
</dbReference>
<dbReference type="PANTHER" id="PTHR33738:SF8">
    <property type="entry name" value="OS05G0454500 PROTEIN"/>
    <property type="match status" value="1"/>
</dbReference>
<gene>
    <name evidence="2" type="ORF">Taro_011437</name>
</gene>
<feature type="region of interest" description="Disordered" evidence="1">
    <location>
        <begin position="123"/>
        <end position="160"/>
    </location>
</feature>